<organism evidence="1 2">
    <name type="scientific">Candidatus Sungbacteria bacterium RIFCSPLOWO2_12_FULL_41_11</name>
    <dbReference type="NCBI Taxonomy" id="1802286"/>
    <lineage>
        <taxon>Bacteria</taxon>
        <taxon>Candidatus Sungiibacteriota</taxon>
    </lineage>
</organism>
<name>A0A1G2LNM8_9BACT</name>
<dbReference type="Proteomes" id="UP000177171">
    <property type="component" value="Unassembled WGS sequence"/>
</dbReference>
<reference evidence="1 2" key="1">
    <citation type="journal article" date="2016" name="Nat. Commun.">
        <title>Thousands of microbial genomes shed light on interconnected biogeochemical processes in an aquifer system.</title>
        <authorList>
            <person name="Anantharaman K."/>
            <person name="Brown C.T."/>
            <person name="Hug L.A."/>
            <person name="Sharon I."/>
            <person name="Castelle C.J."/>
            <person name="Probst A.J."/>
            <person name="Thomas B.C."/>
            <person name="Singh A."/>
            <person name="Wilkins M.J."/>
            <person name="Karaoz U."/>
            <person name="Brodie E.L."/>
            <person name="Williams K.H."/>
            <person name="Hubbard S.S."/>
            <person name="Banfield J.F."/>
        </authorList>
    </citation>
    <scope>NUCLEOTIDE SEQUENCE [LARGE SCALE GENOMIC DNA]</scope>
</reference>
<dbReference type="EMBL" id="MHQY01000033">
    <property type="protein sequence ID" value="OHA13216.1"/>
    <property type="molecule type" value="Genomic_DNA"/>
</dbReference>
<comment type="caution">
    <text evidence="1">The sequence shown here is derived from an EMBL/GenBank/DDBJ whole genome shotgun (WGS) entry which is preliminary data.</text>
</comment>
<evidence type="ECO:0000313" key="2">
    <source>
        <dbReference type="Proteomes" id="UP000177171"/>
    </source>
</evidence>
<sequence>MKKLLNSVKFISKALLLIILLLVGWAFINVANFIKGKKSVENKSGAGDLFGADKASADIPYIYDCNCPHVAYFDGKEFKIENDFLPAEFKAIEPGFAGYLYEQTVLSPDMLKFSSIPQKYNGELFLRLQEIELEESFIRWIKLLRVVHSEKEEILIDAVKKVPYLVSINEVKEKILLPSEVMLNEKSSLAGIYLAKQFLWNDIPESKNDLFQKGDSIDFTFKNLQKDKDVLLVVRSVYRDWMAGEEVKNKYSFSDFTRFPVLAKVAALAGLYFLSEHLPTAGGLALLPFVAGAGSQCKSIAFSYRNKEGGFNPLVIQKPRSFRQSTEVISIPKEAVGEDDSMVIRADFTKRHRLSFVGTLQGLEMNAAGAEELSVKNARHSRLGDVTLKISGKEKKVTHLIPGDTVDVSFEEPSRLLLQGQKETYLFQSAGFYSALRPEYKKAAGNWTEKLSCEAKEHYKKLVEINSYS</sequence>
<protein>
    <submittedName>
        <fullName evidence="1">Uncharacterized protein</fullName>
    </submittedName>
</protein>
<accession>A0A1G2LNM8</accession>
<proteinExistence type="predicted"/>
<dbReference type="AlphaFoldDB" id="A0A1G2LNM8"/>
<gene>
    <name evidence="1" type="ORF">A3G49_02520</name>
</gene>
<evidence type="ECO:0000313" key="1">
    <source>
        <dbReference type="EMBL" id="OHA13216.1"/>
    </source>
</evidence>